<evidence type="ECO:0000256" key="7">
    <source>
        <dbReference type="ARBA" id="ARBA00022833"/>
    </source>
</evidence>
<dbReference type="AlphaFoldDB" id="A0A9P0MZC2"/>
<evidence type="ECO:0000256" key="8">
    <source>
        <dbReference type="ARBA" id="ARBA00023027"/>
    </source>
</evidence>
<organism evidence="13 14">
    <name type="scientific">Nezara viridula</name>
    <name type="common">Southern green stink bug</name>
    <name type="synonym">Cimex viridulus</name>
    <dbReference type="NCBI Taxonomy" id="85310"/>
    <lineage>
        <taxon>Eukaryota</taxon>
        <taxon>Metazoa</taxon>
        <taxon>Ecdysozoa</taxon>
        <taxon>Arthropoda</taxon>
        <taxon>Hexapoda</taxon>
        <taxon>Insecta</taxon>
        <taxon>Pterygota</taxon>
        <taxon>Neoptera</taxon>
        <taxon>Paraneoptera</taxon>
        <taxon>Hemiptera</taxon>
        <taxon>Heteroptera</taxon>
        <taxon>Panheteroptera</taxon>
        <taxon>Pentatomomorpha</taxon>
        <taxon>Pentatomoidea</taxon>
        <taxon>Pentatomidae</taxon>
        <taxon>Pentatominae</taxon>
        <taxon>Nezara</taxon>
    </lineage>
</organism>
<evidence type="ECO:0000256" key="4">
    <source>
        <dbReference type="ARBA" id="ARBA00012928"/>
    </source>
</evidence>
<feature type="active site" description="Proton acceptor" evidence="10">
    <location>
        <position position="285"/>
    </location>
</feature>
<dbReference type="GO" id="GO:0017136">
    <property type="term" value="F:histone deacetylase activity, NAD-dependent"/>
    <property type="evidence" value="ECO:0007669"/>
    <property type="project" value="TreeGrafter"/>
</dbReference>
<dbReference type="InterPro" id="IPR050134">
    <property type="entry name" value="NAD-dep_sirtuin_deacylases"/>
</dbReference>
<keyword evidence="8" id="KW-0520">NAD</keyword>
<dbReference type="GO" id="GO:0005654">
    <property type="term" value="C:nucleoplasm"/>
    <property type="evidence" value="ECO:0007669"/>
    <property type="project" value="TreeGrafter"/>
</dbReference>
<reference evidence="13" key="1">
    <citation type="submission" date="2022-01" db="EMBL/GenBank/DDBJ databases">
        <authorList>
            <person name="King R."/>
        </authorList>
    </citation>
    <scope>NUCLEOTIDE SEQUENCE</scope>
</reference>
<dbReference type="InterPro" id="IPR026591">
    <property type="entry name" value="Sirtuin_cat_small_dom_sf"/>
</dbReference>
<feature type="region of interest" description="Disordered" evidence="11">
    <location>
        <begin position="485"/>
        <end position="515"/>
    </location>
</feature>
<dbReference type="Gene3D" id="3.40.50.1220">
    <property type="entry name" value="TPP-binding domain"/>
    <property type="match status" value="1"/>
</dbReference>
<comment type="similarity">
    <text evidence="3">Belongs to the sirtuin family. Class I subfamily.</text>
</comment>
<evidence type="ECO:0000256" key="9">
    <source>
        <dbReference type="ARBA" id="ARBA00023242"/>
    </source>
</evidence>
<comment type="subcellular location">
    <subcellularLocation>
        <location evidence="2">Nucleus</location>
    </subcellularLocation>
</comment>
<dbReference type="InterPro" id="IPR026590">
    <property type="entry name" value="Ssirtuin_cat_dom"/>
</dbReference>
<dbReference type="GO" id="GO:0046872">
    <property type="term" value="F:metal ion binding"/>
    <property type="evidence" value="ECO:0007669"/>
    <property type="project" value="UniProtKB-KW"/>
</dbReference>
<evidence type="ECO:0000256" key="10">
    <source>
        <dbReference type="PROSITE-ProRule" id="PRU00236"/>
    </source>
</evidence>
<proteinExistence type="inferred from homology"/>
<evidence type="ECO:0000259" key="12">
    <source>
        <dbReference type="PROSITE" id="PS50305"/>
    </source>
</evidence>
<dbReference type="PANTHER" id="PTHR11085:SF9">
    <property type="entry name" value="NAD-DEPENDENT PROTEIN DEACETYLASE SIRTUIN-1"/>
    <property type="match status" value="1"/>
</dbReference>
<dbReference type="GO" id="GO:0005637">
    <property type="term" value="C:nuclear inner membrane"/>
    <property type="evidence" value="ECO:0007669"/>
    <property type="project" value="TreeGrafter"/>
</dbReference>
<feature type="compositionally biased region" description="Basic and acidic residues" evidence="11">
    <location>
        <begin position="485"/>
        <end position="494"/>
    </location>
</feature>
<dbReference type="CDD" id="cd01408">
    <property type="entry name" value="SIRT1"/>
    <property type="match status" value="1"/>
</dbReference>
<dbReference type="GO" id="GO:0070403">
    <property type="term" value="F:NAD+ binding"/>
    <property type="evidence" value="ECO:0007669"/>
    <property type="project" value="InterPro"/>
</dbReference>
<feature type="domain" description="Deacetylase sirtuin-type" evidence="12">
    <location>
        <begin position="158"/>
        <end position="422"/>
    </location>
</feature>
<evidence type="ECO:0000256" key="2">
    <source>
        <dbReference type="ARBA" id="ARBA00004123"/>
    </source>
</evidence>
<dbReference type="EMBL" id="OV725083">
    <property type="protein sequence ID" value="CAH1407968.1"/>
    <property type="molecule type" value="Genomic_DNA"/>
</dbReference>
<dbReference type="SUPFAM" id="SSF52467">
    <property type="entry name" value="DHS-like NAD/FAD-binding domain"/>
    <property type="match status" value="1"/>
</dbReference>
<dbReference type="GO" id="GO:0003714">
    <property type="term" value="F:transcription corepressor activity"/>
    <property type="evidence" value="ECO:0007669"/>
    <property type="project" value="TreeGrafter"/>
</dbReference>
<protein>
    <recommendedName>
        <fullName evidence="4">protein acetyllysine N-acetyltransferase</fullName>
        <ecNumber evidence="4">2.3.1.286</ecNumber>
    </recommendedName>
</protein>
<dbReference type="Proteomes" id="UP001152798">
    <property type="component" value="Chromosome 7"/>
</dbReference>
<dbReference type="PROSITE" id="PS50305">
    <property type="entry name" value="SIRTUIN"/>
    <property type="match status" value="1"/>
</dbReference>
<dbReference type="InterPro" id="IPR029035">
    <property type="entry name" value="DHS-like_NAD/FAD-binding_dom"/>
</dbReference>
<feature type="binding site" evidence="10">
    <location>
        <position position="296"/>
    </location>
    <ligand>
        <name>Zn(2+)</name>
        <dbReference type="ChEBI" id="CHEBI:29105"/>
    </ligand>
</feature>
<dbReference type="Pfam" id="PF02146">
    <property type="entry name" value="SIR2"/>
    <property type="match status" value="1"/>
</dbReference>
<feature type="binding site" evidence="10">
    <location>
        <position position="317"/>
    </location>
    <ligand>
        <name>Zn(2+)</name>
        <dbReference type="ChEBI" id="CHEBI:29105"/>
    </ligand>
</feature>
<keyword evidence="14" id="KW-1185">Reference proteome</keyword>
<evidence type="ECO:0000256" key="6">
    <source>
        <dbReference type="ARBA" id="ARBA00022723"/>
    </source>
</evidence>
<feature type="compositionally biased region" description="Polar residues" evidence="11">
    <location>
        <begin position="499"/>
        <end position="515"/>
    </location>
</feature>
<evidence type="ECO:0000256" key="3">
    <source>
        <dbReference type="ARBA" id="ARBA00006924"/>
    </source>
</evidence>
<evidence type="ECO:0000256" key="11">
    <source>
        <dbReference type="SAM" id="MobiDB-lite"/>
    </source>
</evidence>
<keyword evidence="9" id="KW-0539">Nucleus</keyword>
<feature type="binding site" evidence="10">
    <location>
        <position position="320"/>
    </location>
    <ligand>
        <name>Zn(2+)</name>
        <dbReference type="ChEBI" id="CHEBI:29105"/>
    </ligand>
</feature>
<evidence type="ECO:0000313" key="14">
    <source>
        <dbReference type="Proteomes" id="UP001152798"/>
    </source>
</evidence>
<dbReference type="InterPro" id="IPR003000">
    <property type="entry name" value="Sirtuin"/>
</dbReference>
<keyword evidence="5" id="KW-0808">Transferase</keyword>
<keyword evidence="6 10" id="KW-0479">Metal-binding</keyword>
<evidence type="ECO:0000313" key="13">
    <source>
        <dbReference type="EMBL" id="CAH1407968.1"/>
    </source>
</evidence>
<name>A0A9P0MZC2_NEZVI</name>
<evidence type="ECO:0000256" key="5">
    <source>
        <dbReference type="ARBA" id="ARBA00022679"/>
    </source>
</evidence>
<keyword evidence="7 10" id="KW-0862">Zinc</keyword>
<dbReference type="GO" id="GO:0033553">
    <property type="term" value="C:rDNA heterochromatin"/>
    <property type="evidence" value="ECO:0007669"/>
    <property type="project" value="TreeGrafter"/>
</dbReference>
<dbReference type="PANTHER" id="PTHR11085">
    <property type="entry name" value="NAD-DEPENDENT PROTEIN DEACYLASE SIRTUIN-5, MITOCHONDRIAL-RELATED"/>
    <property type="match status" value="1"/>
</dbReference>
<evidence type="ECO:0000256" key="1">
    <source>
        <dbReference type="ARBA" id="ARBA00001947"/>
    </source>
</evidence>
<gene>
    <name evidence="13" type="ORF">NEZAVI_LOCUS15580</name>
</gene>
<dbReference type="FunFam" id="3.30.1600.10:FF:000013">
    <property type="entry name" value="NAD-dependent protein deacetylase sirtuin-1"/>
    <property type="match status" value="1"/>
</dbReference>
<sequence>MANNSEDFLGNLPKRFKMSFDDSECNSNLDAVLNPTDCHNSVEEGTLIGGDTALSVGSEEEKNGLLTLSDNYATDDDDDASSTVSNASDLSILSDSHHYKPMASSMSWLEKQMLKGVSPRLVLSQITGDNAELPETISDLALWKLIFSYLSEPPRRNPLPKVHSLDHVVQLIKQSNKIIVLTGAGVSVSCGIPDFRSKDGVYARLAVDFPNLPDPQAMFDITFFRQDPRPFFKFAKEIYPGLFQPSPSHRFIKMIERHKKLLRNYTQNIDTLERVAGIENLIECHGSFATATCTMCGHKVFSHEIKDTIFEQNIPYCTKCPTSETGENMRGIMKPDIVFFGEGLSDTFHDTMAIDKDQCDLLIVIGSSLKVRPVALIPSSLPSDVPQVLINRERLPYMNFDVELLGDSDVIIDHLCRELGGDWSQVCWREKPLTVCTELDVQIFTSDSDSGSSEDETDVISKESEVSKVKCQKIGKRHIVGDENTRHISLDSSRDSGIGESSNNSSDRTLSPTNNVNIPIPFASSTDKANSYYCIHKRRYVFPGAELPEDESSESAD</sequence>
<accession>A0A9P0MZC2</accession>
<dbReference type="Gene3D" id="3.30.1600.10">
    <property type="entry name" value="SIR2/SIRT2 'Small Domain"/>
    <property type="match status" value="1"/>
</dbReference>
<dbReference type="GO" id="GO:0002039">
    <property type="term" value="F:p53 binding"/>
    <property type="evidence" value="ECO:0007669"/>
    <property type="project" value="TreeGrafter"/>
</dbReference>
<feature type="binding site" evidence="10">
    <location>
        <position position="293"/>
    </location>
    <ligand>
        <name>Zn(2+)</name>
        <dbReference type="ChEBI" id="CHEBI:29105"/>
    </ligand>
</feature>
<comment type="cofactor">
    <cofactor evidence="1">
        <name>Zn(2+)</name>
        <dbReference type="ChEBI" id="CHEBI:29105"/>
    </cofactor>
</comment>
<dbReference type="OrthoDB" id="424302at2759"/>
<dbReference type="EC" id="2.3.1.286" evidence="4"/>